<keyword evidence="6 7" id="KW-0012">Acyltransferase</keyword>
<dbReference type="EMBL" id="CP017315">
    <property type="protein sequence ID" value="AQS41655.1"/>
    <property type="molecule type" value="Genomic_DNA"/>
</dbReference>
<dbReference type="CDD" id="cd07984">
    <property type="entry name" value="LPLAT_LABLAT-like"/>
    <property type="match status" value="1"/>
</dbReference>
<organism evidence="7 8">
    <name type="scientific">Candidatus Tokpelaia hoelldobleri</name>
    <dbReference type="NCBI Taxonomy" id="1902579"/>
    <lineage>
        <taxon>Bacteria</taxon>
        <taxon>Pseudomonadati</taxon>
        <taxon>Pseudomonadota</taxon>
        <taxon>Alphaproteobacteria</taxon>
        <taxon>Hyphomicrobiales</taxon>
        <taxon>Candidatus Tokpelaia</taxon>
    </lineage>
</organism>
<dbReference type="GO" id="GO:0016746">
    <property type="term" value="F:acyltransferase activity"/>
    <property type="evidence" value="ECO:0007669"/>
    <property type="project" value="UniProtKB-KW"/>
</dbReference>
<keyword evidence="5" id="KW-0472">Membrane</keyword>
<keyword evidence="3" id="KW-0997">Cell inner membrane</keyword>
<keyword evidence="8" id="KW-1185">Reference proteome</keyword>
<dbReference type="Proteomes" id="UP000188912">
    <property type="component" value="Chromosome"/>
</dbReference>
<reference evidence="7 8" key="1">
    <citation type="journal article" date="2010" name="Science">
        <title>Genomic comparison of the ants Camponotus floridanus and Harpegnathos saltator.</title>
        <authorList>
            <person name="Bonasio R."/>
            <person name="Zhang G."/>
            <person name="Ye C."/>
            <person name="Mutti N.S."/>
            <person name="Fang X."/>
            <person name="Qin N."/>
            <person name="Donahue G."/>
            <person name="Yang P."/>
            <person name="Li Q."/>
            <person name="Li C."/>
            <person name="Zhang P."/>
            <person name="Huang Z."/>
            <person name="Berger S.L."/>
            <person name="Reinberg D."/>
            <person name="Wang J."/>
            <person name="Liebig J."/>
        </authorList>
    </citation>
    <scope>NUCLEOTIDE SEQUENCE [LARGE SCALE GENOMIC DNA]</scope>
    <source>
        <strain evidence="7 8">Hsal</strain>
    </source>
</reference>
<keyword evidence="4" id="KW-0808">Transferase</keyword>
<dbReference type="PANTHER" id="PTHR30606:SF9">
    <property type="entry name" value="LIPID A BIOSYNTHESIS LAUROYLTRANSFERASE"/>
    <property type="match status" value="1"/>
</dbReference>
<name>A0A1U9JUU7_9HYPH</name>
<sequence length="306" mass="35043">MKLIFFRIAIKLKDWWDWLWAHVVAAILAGMKYLPAKAGIGFFAGLARLVGPLTPRHKIALDNLRAAYPEKDEAEIRAIAIEMWVNMGRLFAEYVFLDKIFDFDPKVEKAGLIEVDGIELFEKIRDEKDKPHIFFTAHTGNFELLPICAATFDLEVTALFRPPNNPYIARRVLKARRTNMGHLVPSKAGAAWALAGKLNAGGNVGMLVDQKFRRGIEGAFFNRPVKTNPLLAKLARQFDCPVYPARCIRLPSGRYRLELYPEMELPRDANGAVDIEATTQKLNDIVESWVREYPGQWMWFHKRWDM</sequence>
<evidence type="ECO:0000256" key="5">
    <source>
        <dbReference type="ARBA" id="ARBA00023136"/>
    </source>
</evidence>
<keyword evidence="2" id="KW-1003">Cell membrane</keyword>
<dbReference type="GO" id="GO:0009247">
    <property type="term" value="P:glycolipid biosynthetic process"/>
    <property type="evidence" value="ECO:0007669"/>
    <property type="project" value="UniProtKB-ARBA"/>
</dbReference>
<dbReference type="NCBIfam" id="NF005120">
    <property type="entry name" value="PRK06553.1"/>
    <property type="match status" value="1"/>
</dbReference>
<reference evidence="7 8" key="2">
    <citation type="journal article" date="2016" name="Sci. Rep.">
        <title>The genome of Rhizobiales bacteria in predatory ants reveals urease gene functions but no genes for nitrogen fixation.</title>
        <authorList>
            <person name="Neuvonen M.M."/>
            <person name="Tamarit D."/>
            <person name="Naslund K."/>
            <person name="Liebig J."/>
            <person name="Feldhaar H."/>
            <person name="Moran N.A."/>
            <person name="Guy L."/>
            <person name="Andersson S.G."/>
        </authorList>
    </citation>
    <scope>NUCLEOTIDE SEQUENCE [LARGE SCALE GENOMIC DNA]</scope>
    <source>
        <strain evidence="7 8">Hsal</strain>
    </source>
</reference>
<gene>
    <name evidence="7" type="ORF">BHV28_09590</name>
</gene>
<evidence type="ECO:0000256" key="4">
    <source>
        <dbReference type="ARBA" id="ARBA00022679"/>
    </source>
</evidence>
<evidence type="ECO:0000313" key="7">
    <source>
        <dbReference type="EMBL" id="AQS41655.1"/>
    </source>
</evidence>
<evidence type="ECO:0000256" key="3">
    <source>
        <dbReference type="ARBA" id="ARBA00022519"/>
    </source>
</evidence>
<dbReference type="GO" id="GO:0005886">
    <property type="term" value="C:plasma membrane"/>
    <property type="evidence" value="ECO:0007669"/>
    <property type="project" value="UniProtKB-SubCell"/>
</dbReference>
<dbReference type="STRING" id="1902579.BHV28_09590"/>
<dbReference type="InterPro" id="IPR004960">
    <property type="entry name" value="LipA_acyltrans"/>
</dbReference>
<evidence type="ECO:0000313" key="8">
    <source>
        <dbReference type="Proteomes" id="UP000188912"/>
    </source>
</evidence>
<dbReference type="Pfam" id="PF03279">
    <property type="entry name" value="Lip_A_acyltrans"/>
    <property type="match status" value="1"/>
</dbReference>
<proteinExistence type="predicted"/>
<dbReference type="AlphaFoldDB" id="A0A1U9JUU7"/>
<evidence type="ECO:0000256" key="2">
    <source>
        <dbReference type="ARBA" id="ARBA00022475"/>
    </source>
</evidence>
<evidence type="ECO:0000256" key="1">
    <source>
        <dbReference type="ARBA" id="ARBA00004533"/>
    </source>
</evidence>
<dbReference type="KEGG" id="thd:BHV28_09590"/>
<dbReference type="PANTHER" id="PTHR30606">
    <property type="entry name" value="LIPID A BIOSYNTHESIS LAUROYL ACYLTRANSFERASE"/>
    <property type="match status" value="1"/>
</dbReference>
<evidence type="ECO:0000256" key="6">
    <source>
        <dbReference type="ARBA" id="ARBA00023315"/>
    </source>
</evidence>
<comment type="subcellular location">
    <subcellularLocation>
        <location evidence="1">Cell inner membrane</location>
    </subcellularLocation>
</comment>
<protein>
    <submittedName>
        <fullName evidence="7">Lipid A biosynthesis lauroyl acyltransferase</fullName>
    </submittedName>
</protein>
<accession>A0A1U9JUU7</accession>